<dbReference type="RefSeq" id="WP_106741586.1">
    <property type="nucleotide sequence ID" value="NZ_CP027657.1"/>
</dbReference>
<dbReference type="EMBL" id="CP027657">
    <property type="protein sequence ID" value="AVO55750.1"/>
    <property type="molecule type" value="Genomic_DNA"/>
</dbReference>
<evidence type="ECO:0000313" key="4">
    <source>
        <dbReference type="Proteomes" id="UP000238327"/>
    </source>
</evidence>
<reference evidence="3 4" key="1">
    <citation type="submission" date="2018-03" db="EMBL/GenBank/DDBJ databases">
        <title>Complete genome sequence and methylome analysis of Pseudomonas mendocina NEB 698.</title>
        <authorList>
            <person name="Morgan R.D."/>
        </authorList>
    </citation>
    <scope>NUCLEOTIDE SEQUENCE [LARGE SCALE GENOMIC DNA]</scope>
    <source>
        <strain evidence="3 4">NEB698</strain>
    </source>
</reference>
<gene>
    <name evidence="3" type="ORF">C7A17_24355</name>
</gene>
<dbReference type="Pfam" id="PF19658">
    <property type="entry name" value="DUF6161"/>
    <property type="match status" value="1"/>
</dbReference>
<dbReference type="OrthoDB" id="6193541at2"/>
<protein>
    <recommendedName>
        <fullName evidence="2">DUF6161 domain-containing protein</fullName>
    </recommendedName>
</protein>
<feature type="transmembrane region" description="Helical" evidence="1">
    <location>
        <begin position="238"/>
        <end position="264"/>
    </location>
</feature>
<evidence type="ECO:0000313" key="3">
    <source>
        <dbReference type="EMBL" id="AVO55750.1"/>
    </source>
</evidence>
<evidence type="ECO:0000256" key="1">
    <source>
        <dbReference type="SAM" id="Phobius"/>
    </source>
</evidence>
<evidence type="ECO:0000259" key="2">
    <source>
        <dbReference type="Pfam" id="PF19658"/>
    </source>
</evidence>
<feature type="transmembrane region" description="Helical" evidence="1">
    <location>
        <begin position="276"/>
        <end position="294"/>
    </location>
</feature>
<keyword evidence="1" id="KW-1133">Transmembrane helix</keyword>
<dbReference type="AlphaFoldDB" id="A0A2R3QVK9"/>
<organism evidence="3 4">
    <name type="scientific">Ectopseudomonas mendocina</name>
    <name type="common">Pseudomonas mendocina</name>
    <dbReference type="NCBI Taxonomy" id="300"/>
    <lineage>
        <taxon>Bacteria</taxon>
        <taxon>Pseudomonadati</taxon>
        <taxon>Pseudomonadota</taxon>
        <taxon>Gammaproteobacteria</taxon>
        <taxon>Pseudomonadales</taxon>
        <taxon>Pseudomonadaceae</taxon>
        <taxon>Ectopseudomonas</taxon>
    </lineage>
</organism>
<dbReference type="InterPro" id="IPR046159">
    <property type="entry name" value="DUF6161"/>
</dbReference>
<sequence>MFIELIDARGEVKKFASQKSFKMFARKEVKFWQDIQEKYPPRNDYRGYGGKHCGQSLTEILQSAKQIEILFQKLAGKRAYENTPELLNLKEGIRSRWLLSSSEFARKWLKLYETEQTYGDDFYYTSIEKSSTPGVFAANELTIRKILPESIETTLNLTREHIQELSNSIDEVNSLKERIFKSAEKQRTQLDNQLHRQNTLWKESLSHLEATYQEHLRLKGPANYWEEKSRTHWVRGTIFFVLLFALLISSIVGFGIFFSIWLAGERTPVSLSHIEGLLIFVAMISTLAFLSRVLSRVAFSEFHLQRDAEERLQLTHLYLSLSKETSLEDDARVIILQSLFSRAETGLLVNESGPTMPGIVDLLSAIKKSS</sequence>
<accession>A0A2R3QVK9</accession>
<proteinExistence type="predicted"/>
<dbReference type="Proteomes" id="UP000238327">
    <property type="component" value="Chromosome"/>
</dbReference>
<feature type="domain" description="DUF6161" evidence="2">
    <location>
        <begin position="156"/>
        <end position="352"/>
    </location>
</feature>
<name>A0A2R3QVK9_ECTME</name>
<keyword evidence="1" id="KW-0472">Membrane</keyword>
<keyword evidence="1" id="KW-0812">Transmembrane</keyword>